<dbReference type="OrthoDB" id="880459at2"/>
<evidence type="ECO:0000313" key="3">
    <source>
        <dbReference type="Proteomes" id="UP000050421"/>
    </source>
</evidence>
<evidence type="ECO:0000259" key="1">
    <source>
        <dbReference type="Pfam" id="PF03724"/>
    </source>
</evidence>
<evidence type="ECO:0000313" key="2">
    <source>
        <dbReference type="EMBL" id="KPQ18895.1"/>
    </source>
</evidence>
<dbReference type="EMBL" id="LJXT01000018">
    <property type="protein sequence ID" value="KPQ18895.1"/>
    <property type="molecule type" value="Genomic_DNA"/>
</dbReference>
<reference evidence="2 3" key="1">
    <citation type="submission" date="2015-09" db="EMBL/GenBank/DDBJ databases">
        <title>Identification and resolution of microdiversity through metagenomic sequencing of parallel consortia.</title>
        <authorList>
            <person name="Nelson W.C."/>
            <person name="Romine M.F."/>
            <person name="Lindemann S.R."/>
        </authorList>
    </citation>
    <scope>NUCLEOTIDE SEQUENCE [LARGE SCALE GENOMIC DNA]</scope>
    <source>
        <strain evidence="2">HL-49</strain>
    </source>
</reference>
<dbReference type="PROSITE" id="PS51257">
    <property type="entry name" value="PROKAR_LIPOPROTEIN"/>
    <property type="match status" value="1"/>
</dbReference>
<dbReference type="PATRIC" id="fig|1305737.6.peg.1537"/>
<dbReference type="eggNOG" id="COG3187">
    <property type="taxonomic scope" value="Bacteria"/>
</dbReference>
<dbReference type="Gene3D" id="2.40.128.270">
    <property type="match status" value="1"/>
</dbReference>
<dbReference type="PANTHER" id="PTHR35535">
    <property type="entry name" value="HEAT SHOCK PROTEIN HSLJ"/>
    <property type="match status" value="1"/>
</dbReference>
<proteinExistence type="predicted"/>
<dbReference type="InterPro" id="IPR005184">
    <property type="entry name" value="DUF306_Meta_HslJ"/>
</dbReference>
<keyword evidence="2" id="KW-0346">Stress response</keyword>
<dbReference type="Proteomes" id="UP000050421">
    <property type="component" value="Unassembled WGS sequence"/>
</dbReference>
<dbReference type="PANTHER" id="PTHR35535:SF1">
    <property type="entry name" value="HEAT SHOCK PROTEIN HSLJ"/>
    <property type="match status" value="1"/>
</dbReference>
<gene>
    <name evidence="2" type="ORF">HLUCCX10_04440</name>
</gene>
<organism evidence="2 3">
    <name type="scientific">Algoriphagus marincola HL-49</name>
    <dbReference type="NCBI Taxonomy" id="1305737"/>
    <lineage>
        <taxon>Bacteria</taxon>
        <taxon>Pseudomonadati</taxon>
        <taxon>Bacteroidota</taxon>
        <taxon>Cytophagia</taxon>
        <taxon>Cytophagales</taxon>
        <taxon>Cyclobacteriaceae</taxon>
        <taxon>Algoriphagus</taxon>
    </lineage>
</organism>
<sequence>MKKARLFSIALVFILFSGCSSVKSLNPLSLLTGNSWALSSLLGQGLDLSQFSGGVPFLNFMDDGKLTGFSGCNNFNGSFKLEGTDINLDPGAMTRKACPGTGEQDFISALSQVKNLKVGKDKLTLLDGAKELMSFVPKN</sequence>
<dbReference type="Pfam" id="PF03724">
    <property type="entry name" value="META"/>
    <property type="match status" value="1"/>
</dbReference>
<accession>A0A0P7XPM0</accession>
<feature type="domain" description="DUF306" evidence="1">
    <location>
        <begin position="31"/>
        <end position="135"/>
    </location>
</feature>
<comment type="caution">
    <text evidence="2">The sequence shown here is derived from an EMBL/GenBank/DDBJ whole genome shotgun (WGS) entry which is preliminary data.</text>
</comment>
<name>A0A0P7XPM0_9BACT</name>
<dbReference type="AlphaFoldDB" id="A0A0P7XPM0"/>
<dbReference type="STRING" id="1305737.GCA_000526355_03294"/>
<protein>
    <submittedName>
        <fullName evidence="2">Heat shock protein</fullName>
    </submittedName>
</protein>
<dbReference type="InterPro" id="IPR038670">
    <property type="entry name" value="HslJ-like_sf"/>
</dbReference>
<dbReference type="InterPro" id="IPR053147">
    <property type="entry name" value="Hsp_HslJ-like"/>
</dbReference>